<dbReference type="PROSITE" id="PS52050">
    <property type="entry name" value="WYL"/>
    <property type="match status" value="1"/>
</dbReference>
<evidence type="ECO:0000313" key="4">
    <source>
        <dbReference type="Proteomes" id="UP000806522"/>
    </source>
</evidence>
<dbReference type="Pfam" id="PF25583">
    <property type="entry name" value="WCX"/>
    <property type="match status" value="1"/>
</dbReference>
<comment type="caution">
    <text evidence="3">The sequence shown here is derived from an EMBL/GenBank/DDBJ whole genome shotgun (WGS) entry which is preliminary data.</text>
</comment>
<accession>A0A9D5P311</accession>
<dbReference type="AlphaFoldDB" id="A0A9D5P311"/>
<dbReference type="EMBL" id="SUYC01000002">
    <property type="protein sequence ID" value="MBE6269739.1"/>
    <property type="molecule type" value="Genomic_DNA"/>
</dbReference>
<organism evidence="3 4">
    <name type="scientific">Xylanibacter ruminicola</name>
    <name type="common">Prevotella ruminicola</name>
    <dbReference type="NCBI Taxonomy" id="839"/>
    <lineage>
        <taxon>Bacteria</taxon>
        <taxon>Pseudomonadati</taxon>
        <taxon>Bacteroidota</taxon>
        <taxon>Bacteroidia</taxon>
        <taxon>Bacteroidales</taxon>
        <taxon>Prevotellaceae</taxon>
        <taxon>Xylanibacter</taxon>
    </lineage>
</organism>
<dbReference type="InterPro" id="IPR026881">
    <property type="entry name" value="WYL_dom"/>
</dbReference>
<reference evidence="3" key="1">
    <citation type="submission" date="2019-04" db="EMBL/GenBank/DDBJ databases">
        <title>Evolution of Biomass-Degrading Anaerobic Consortia Revealed by Metagenomics.</title>
        <authorList>
            <person name="Peng X."/>
        </authorList>
    </citation>
    <scope>NUCLEOTIDE SEQUENCE</scope>
    <source>
        <strain evidence="3">SIG140</strain>
    </source>
</reference>
<dbReference type="InterPro" id="IPR057727">
    <property type="entry name" value="WCX_dom"/>
</dbReference>
<feature type="domain" description="WCX" evidence="2">
    <location>
        <begin position="220"/>
        <end position="295"/>
    </location>
</feature>
<evidence type="ECO:0000259" key="1">
    <source>
        <dbReference type="Pfam" id="PF13280"/>
    </source>
</evidence>
<dbReference type="PANTHER" id="PTHR34580">
    <property type="match status" value="1"/>
</dbReference>
<feature type="domain" description="WYL" evidence="1">
    <location>
        <begin position="120"/>
        <end position="187"/>
    </location>
</feature>
<dbReference type="Proteomes" id="UP000806522">
    <property type="component" value="Unassembled WGS sequence"/>
</dbReference>
<protein>
    <submittedName>
        <fullName evidence="3">WYL domain-containing protein</fullName>
    </submittedName>
</protein>
<evidence type="ECO:0000259" key="2">
    <source>
        <dbReference type="Pfam" id="PF25583"/>
    </source>
</evidence>
<evidence type="ECO:0000313" key="3">
    <source>
        <dbReference type="EMBL" id="MBE6269739.1"/>
    </source>
</evidence>
<dbReference type="PANTHER" id="PTHR34580:SF9">
    <property type="entry name" value="SLL5097 PROTEIN"/>
    <property type="match status" value="1"/>
</dbReference>
<name>A0A9D5P311_XYLRU</name>
<dbReference type="InterPro" id="IPR051534">
    <property type="entry name" value="CBASS_pafABC_assoc_protein"/>
</dbReference>
<gene>
    <name evidence="3" type="ORF">E7101_02165</name>
</gene>
<proteinExistence type="predicted"/>
<dbReference type="Pfam" id="PF13280">
    <property type="entry name" value="WYL"/>
    <property type="match status" value="1"/>
</dbReference>
<sequence length="300" mass="35738">MAKNLLNKYVWLVETIYRTKKISFEEINQRWVDNDLSEGKPLSIRTFHKWRIAIEEMFSLVIENENGGQYRYYIANADDLKNGSMRSWLFNTLTVSNLMMESVSIKDKILFEEIPDGEQYLPIILETLKKNLVLGMTYQSYTRGEAKTFEIEPYCLKAFKQRWYLVARSPYYDKVMVYALDRVHNLEPTTIHFNYPEDFKAEEYFDDCFGIIADANYKVETIKLKVSAGQANYLRSLTLHQTQKEIERNDEYSIFTVRLRPTIDFRQEILSQGCDIEVLEPKWFRDEMAEIAKNMWNKYR</sequence>